<feature type="compositionally biased region" description="Basic and acidic residues" evidence="2">
    <location>
        <begin position="33"/>
        <end position="43"/>
    </location>
</feature>
<evidence type="ECO:0000256" key="3">
    <source>
        <dbReference type="SAM" id="Phobius"/>
    </source>
</evidence>
<feature type="region of interest" description="Disordered" evidence="2">
    <location>
        <begin position="31"/>
        <end position="64"/>
    </location>
</feature>
<accession>A0ABT3L3B7</accession>
<keyword evidence="3" id="KW-1133">Transmembrane helix</keyword>
<gene>
    <name evidence="4" type="ORF">K4A83_06915</name>
</gene>
<feature type="coiled-coil region" evidence="1">
    <location>
        <begin position="64"/>
        <end position="91"/>
    </location>
</feature>
<evidence type="ECO:0008006" key="6">
    <source>
        <dbReference type="Google" id="ProtNLM"/>
    </source>
</evidence>
<proteinExistence type="predicted"/>
<name>A0ABT3L3B7_9CYAN</name>
<keyword evidence="3" id="KW-0472">Membrane</keyword>
<evidence type="ECO:0000313" key="4">
    <source>
        <dbReference type="EMBL" id="MCW6036003.1"/>
    </source>
</evidence>
<reference evidence="4 5" key="1">
    <citation type="submission" date="2021-08" db="EMBL/GenBank/DDBJ databases">
        <title>Draft genome sequence of Spirulina subsalsa with high tolerance to salinity and hype-accumulation of phycocyanin.</title>
        <authorList>
            <person name="Pei H."/>
            <person name="Jiang L."/>
        </authorList>
    </citation>
    <scope>NUCLEOTIDE SEQUENCE [LARGE SCALE GENOMIC DNA]</scope>
    <source>
        <strain evidence="4 5">FACHB-351</strain>
    </source>
</reference>
<dbReference type="RefSeq" id="WP_265263733.1">
    <property type="nucleotide sequence ID" value="NZ_JAIHOM010000025.1"/>
</dbReference>
<keyword evidence="5" id="KW-1185">Reference proteome</keyword>
<dbReference type="Proteomes" id="UP001526426">
    <property type="component" value="Unassembled WGS sequence"/>
</dbReference>
<feature type="transmembrane region" description="Helical" evidence="3">
    <location>
        <begin position="6"/>
        <end position="30"/>
    </location>
</feature>
<organism evidence="4 5">
    <name type="scientific">Spirulina subsalsa FACHB-351</name>
    <dbReference type="NCBI Taxonomy" id="234711"/>
    <lineage>
        <taxon>Bacteria</taxon>
        <taxon>Bacillati</taxon>
        <taxon>Cyanobacteriota</taxon>
        <taxon>Cyanophyceae</taxon>
        <taxon>Spirulinales</taxon>
        <taxon>Spirulinaceae</taxon>
        <taxon>Spirulina</taxon>
    </lineage>
</organism>
<evidence type="ECO:0000256" key="1">
    <source>
        <dbReference type="SAM" id="Coils"/>
    </source>
</evidence>
<dbReference type="EMBL" id="JAIHOM010000025">
    <property type="protein sequence ID" value="MCW6036003.1"/>
    <property type="molecule type" value="Genomic_DNA"/>
</dbReference>
<sequence>MSQRDGFTGGFLTGVILGGIVGGIVGALAASRRSGEHESRESSSLDGAVGEGPELSEASMEHARRSLEHKIAQLNLAIDDVREQLSSVNGNYGELNHEETAD</sequence>
<keyword evidence="1" id="KW-0175">Coiled coil</keyword>
<keyword evidence="3" id="KW-0812">Transmembrane</keyword>
<evidence type="ECO:0000313" key="5">
    <source>
        <dbReference type="Proteomes" id="UP001526426"/>
    </source>
</evidence>
<protein>
    <recommendedName>
        <fullName evidence="6">Gas vesicle protein</fullName>
    </recommendedName>
</protein>
<evidence type="ECO:0000256" key="2">
    <source>
        <dbReference type="SAM" id="MobiDB-lite"/>
    </source>
</evidence>
<comment type="caution">
    <text evidence="4">The sequence shown here is derived from an EMBL/GenBank/DDBJ whole genome shotgun (WGS) entry which is preliminary data.</text>
</comment>